<protein>
    <submittedName>
        <fullName evidence="7">TonB family protein</fullName>
    </submittedName>
</protein>
<evidence type="ECO:0000256" key="5">
    <source>
        <dbReference type="SAM" id="MobiDB-lite"/>
    </source>
</evidence>
<dbReference type="NCBIfam" id="TIGR01352">
    <property type="entry name" value="tonB_Cterm"/>
    <property type="match status" value="1"/>
</dbReference>
<feature type="compositionally biased region" description="Basic and acidic residues" evidence="5">
    <location>
        <begin position="225"/>
        <end position="237"/>
    </location>
</feature>
<dbReference type="PRINTS" id="PR01217">
    <property type="entry name" value="PRICHEXTENSN"/>
</dbReference>
<dbReference type="Pfam" id="PF13103">
    <property type="entry name" value="TonB_2"/>
    <property type="match status" value="1"/>
</dbReference>
<feature type="compositionally biased region" description="Pro residues" evidence="5">
    <location>
        <begin position="215"/>
        <end position="224"/>
    </location>
</feature>
<comment type="subcellular location">
    <subcellularLocation>
        <location evidence="1">Membrane</location>
        <topology evidence="1">Single-pass membrane protein</topology>
    </subcellularLocation>
</comment>
<dbReference type="GO" id="GO:0016020">
    <property type="term" value="C:membrane"/>
    <property type="evidence" value="ECO:0007669"/>
    <property type="project" value="UniProtKB-SubCell"/>
</dbReference>
<gene>
    <name evidence="7" type="ORF">M8523_11785</name>
</gene>
<feature type="compositionally biased region" description="Basic and acidic residues" evidence="5">
    <location>
        <begin position="77"/>
        <end position="92"/>
    </location>
</feature>
<sequence length="361" mass="36679">MSLLVNAAVVGWLIQVGWPLRSAPAASGPISVEIVDHVPGEMTAATAGRETSHPETKPQADARPSNTSDQPPVKVTVPDEKGADAAPEKPEEPAAEPPKQAAQPAPSEIVKASPPAGPATEPADPSPPPVVPDPTGTAPNMPQPPGVAVPPPPEHPNNDARPQLVEAPKPPGPPAVAGETTPEAAPHEPTEQDASSTEPTPPPPPVETNPDPETLVPPPAPAPKEPPEPTAEQKRQAENTATLAAMLPFGTSIAASPFQAGPTGQGSATSQAYRGAVYGAFAKAKDVVEAAQAQHLRGQAVVAFTLDDKGGLATLGIAVSSGHPDVDEAALDYIRHSAPFPPPPPGAQRSFSPAIGFGLDD</sequence>
<feature type="compositionally biased region" description="Low complexity" evidence="5">
    <location>
        <begin position="97"/>
        <end position="106"/>
    </location>
</feature>
<evidence type="ECO:0000256" key="2">
    <source>
        <dbReference type="ARBA" id="ARBA00022692"/>
    </source>
</evidence>
<comment type="caution">
    <text evidence="7">The sequence shown here is derived from an EMBL/GenBank/DDBJ whole genome shotgun (WGS) entry which is preliminary data.</text>
</comment>
<feature type="domain" description="TonB C-terminal" evidence="6">
    <location>
        <begin position="272"/>
        <end position="361"/>
    </location>
</feature>
<dbReference type="Proteomes" id="UP001165667">
    <property type="component" value="Unassembled WGS sequence"/>
</dbReference>
<keyword evidence="3" id="KW-1133">Transmembrane helix</keyword>
<organism evidence="7 8">
    <name type="scientific">Lichenifustis flavocetrariae</name>
    <dbReference type="NCBI Taxonomy" id="2949735"/>
    <lineage>
        <taxon>Bacteria</taxon>
        <taxon>Pseudomonadati</taxon>
        <taxon>Pseudomonadota</taxon>
        <taxon>Alphaproteobacteria</taxon>
        <taxon>Hyphomicrobiales</taxon>
        <taxon>Lichenihabitantaceae</taxon>
        <taxon>Lichenifustis</taxon>
    </lineage>
</organism>
<keyword evidence="2" id="KW-0812">Transmembrane</keyword>
<feature type="region of interest" description="Disordered" evidence="5">
    <location>
        <begin position="45"/>
        <end position="245"/>
    </location>
</feature>
<feature type="compositionally biased region" description="Basic and acidic residues" evidence="5">
    <location>
        <begin position="50"/>
        <end position="60"/>
    </location>
</feature>
<keyword evidence="4" id="KW-0472">Membrane</keyword>
<dbReference type="PROSITE" id="PS52015">
    <property type="entry name" value="TONB_CTD"/>
    <property type="match status" value="1"/>
</dbReference>
<evidence type="ECO:0000256" key="3">
    <source>
        <dbReference type="ARBA" id="ARBA00022989"/>
    </source>
</evidence>
<accession>A0AA41YXA0</accession>
<evidence type="ECO:0000313" key="8">
    <source>
        <dbReference type="Proteomes" id="UP001165667"/>
    </source>
</evidence>
<dbReference type="AlphaFoldDB" id="A0AA41YXA0"/>
<dbReference type="InterPro" id="IPR006260">
    <property type="entry name" value="TonB/TolA_C"/>
</dbReference>
<keyword evidence="8" id="KW-1185">Reference proteome</keyword>
<evidence type="ECO:0000256" key="1">
    <source>
        <dbReference type="ARBA" id="ARBA00004167"/>
    </source>
</evidence>
<feature type="compositionally biased region" description="Pro residues" evidence="5">
    <location>
        <begin position="141"/>
        <end position="155"/>
    </location>
</feature>
<evidence type="ECO:0000313" key="7">
    <source>
        <dbReference type="EMBL" id="MCW6508698.1"/>
    </source>
</evidence>
<reference evidence="7" key="1">
    <citation type="submission" date="2022-05" db="EMBL/GenBank/DDBJ databases">
        <authorList>
            <person name="Pankratov T."/>
        </authorList>
    </citation>
    <scope>NUCLEOTIDE SEQUENCE</scope>
    <source>
        <strain evidence="7">BP6-180914</strain>
    </source>
</reference>
<dbReference type="Gene3D" id="3.30.1150.10">
    <property type="match status" value="1"/>
</dbReference>
<name>A0AA41YXA0_9HYPH</name>
<proteinExistence type="predicted"/>
<dbReference type="GO" id="GO:0055085">
    <property type="term" value="P:transmembrane transport"/>
    <property type="evidence" value="ECO:0007669"/>
    <property type="project" value="InterPro"/>
</dbReference>
<dbReference type="InterPro" id="IPR037682">
    <property type="entry name" value="TonB_C"/>
</dbReference>
<dbReference type="RefSeq" id="WP_282585064.1">
    <property type="nucleotide sequence ID" value="NZ_JAMOIM010000006.1"/>
</dbReference>
<evidence type="ECO:0000256" key="4">
    <source>
        <dbReference type="ARBA" id="ARBA00023136"/>
    </source>
</evidence>
<dbReference type="SUPFAM" id="SSF74653">
    <property type="entry name" value="TolA/TonB C-terminal domain"/>
    <property type="match status" value="1"/>
</dbReference>
<dbReference type="EMBL" id="JAMOIM010000006">
    <property type="protein sequence ID" value="MCW6508698.1"/>
    <property type="molecule type" value="Genomic_DNA"/>
</dbReference>
<evidence type="ECO:0000259" key="6">
    <source>
        <dbReference type="PROSITE" id="PS52015"/>
    </source>
</evidence>
<feature type="region of interest" description="Disordered" evidence="5">
    <location>
        <begin position="338"/>
        <end position="361"/>
    </location>
</feature>